<proteinExistence type="inferred from homology"/>
<dbReference type="AlphaFoldDB" id="A0AA37CE92"/>
<gene>
    <name evidence="8" type="primary">fliD</name>
    <name evidence="8" type="ORF">KAM435_11330</name>
    <name evidence="9" type="ORF">KAM436_11150</name>
</gene>
<dbReference type="GO" id="GO:0009424">
    <property type="term" value="C:bacterial-type flagellum hook"/>
    <property type="evidence" value="ECO:0007669"/>
    <property type="project" value="UniProtKB-UniRule"/>
</dbReference>
<evidence type="ECO:0000313" key="11">
    <source>
        <dbReference type="Proteomes" id="UP000887228"/>
    </source>
</evidence>
<name>A0AA37CE92_AQUAC</name>
<keyword evidence="8" id="KW-0966">Cell projection</keyword>
<dbReference type="InterPro" id="IPR010809">
    <property type="entry name" value="FliD_C"/>
</dbReference>
<protein>
    <recommendedName>
        <fullName evidence="5">Flagellar hook-associated protein 2</fullName>
        <shortName evidence="5">HAP2</shortName>
    </recommendedName>
    <alternativeName>
        <fullName evidence="5">Flagellar cap protein</fullName>
    </alternativeName>
</protein>
<reference evidence="8 11" key="1">
    <citation type="submission" date="2021-07" db="EMBL/GenBank/DDBJ databases">
        <title>Whole genome sequencing of carbapenem-resistant Pseudomonas spp. isolated in Japan.</title>
        <authorList>
            <person name="Suzuki M."/>
            <person name="Maehana S."/>
            <person name="Kitasato H."/>
        </authorList>
    </citation>
    <scope>NUCLEOTIDE SEQUENCE</scope>
    <source>
        <strain evidence="8">KAM435</strain>
        <strain evidence="9 11">KAM436</strain>
    </source>
</reference>
<dbReference type="RefSeq" id="WP_203786922.1">
    <property type="nucleotide sequence ID" value="NZ_AP024354.1"/>
</dbReference>
<feature type="domain" description="Flagellar hook-associated protein 2 C-terminal" evidence="7">
    <location>
        <begin position="220"/>
        <end position="446"/>
    </location>
</feature>
<dbReference type="Pfam" id="PF07196">
    <property type="entry name" value="Flagellin_IN"/>
    <property type="match status" value="1"/>
</dbReference>
<evidence type="ECO:0000256" key="5">
    <source>
        <dbReference type="RuleBase" id="RU362066"/>
    </source>
</evidence>
<dbReference type="Proteomes" id="UP000887228">
    <property type="component" value="Unassembled WGS sequence"/>
</dbReference>
<dbReference type="PANTHER" id="PTHR30288:SF0">
    <property type="entry name" value="FLAGELLAR HOOK-ASSOCIATED PROTEIN 2"/>
    <property type="match status" value="1"/>
</dbReference>
<dbReference type="InterPro" id="IPR040026">
    <property type="entry name" value="FliD"/>
</dbReference>
<feature type="coiled-coil region" evidence="5">
    <location>
        <begin position="402"/>
        <end position="429"/>
    </location>
</feature>
<comment type="function">
    <text evidence="5">Required for morphogenesis and for the elongation of the flagellar filament by facilitating polymerization of the flagellin monomers at the tip of growing filament. Forms a capping structure, which prevents flagellin subunits (transported through the central channel of the flagellum) from leaking out without polymerization at the distal end.</text>
</comment>
<dbReference type="Pfam" id="PF02465">
    <property type="entry name" value="FliD_N"/>
    <property type="match status" value="1"/>
</dbReference>
<keyword evidence="4 5" id="KW-0975">Bacterial flagellum</keyword>
<dbReference type="GO" id="GO:0009421">
    <property type="term" value="C:bacterial-type flagellum filament cap"/>
    <property type="evidence" value="ECO:0007669"/>
    <property type="project" value="InterPro"/>
</dbReference>
<dbReference type="InterPro" id="IPR010810">
    <property type="entry name" value="Flagellin_hook_IN_motif"/>
</dbReference>
<dbReference type="GO" id="GO:0005576">
    <property type="term" value="C:extracellular region"/>
    <property type="evidence" value="ECO:0007669"/>
    <property type="project" value="UniProtKB-SubCell"/>
</dbReference>
<dbReference type="Pfam" id="PF07195">
    <property type="entry name" value="FliD_C"/>
    <property type="match status" value="1"/>
</dbReference>
<feature type="domain" description="Flagellar hook-associated protein 2 N-terminal" evidence="6">
    <location>
        <begin position="9"/>
        <end position="105"/>
    </location>
</feature>
<keyword evidence="3 5" id="KW-0175">Coiled coil</keyword>
<comment type="subcellular location">
    <subcellularLocation>
        <location evidence="5">Secreted</location>
    </subcellularLocation>
    <subcellularLocation>
        <location evidence="5">Bacterial flagellum</location>
    </subcellularLocation>
</comment>
<dbReference type="EMBL" id="BPMT01000003">
    <property type="protein sequence ID" value="GIZ92147.1"/>
    <property type="molecule type" value="Genomic_DNA"/>
</dbReference>
<evidence type="ECO:0000256" key="4">
    <source>
        <dbReference type="ARBA" id="ARBA00023143"/>
    </source>
</evidence>
<evidence type="ECO:0000259" key="7">
    <source>
        <dbReference type="Pfam" id="PF07195"/>
    </source>
</evidence>
<evidence type="ECO:0000256" key="3">
    <source>
        <dbReference type="ARBA" id="ARBA00023054"/>
    </source>
</evidence>
<dbReference type="PANTHER" id="PTHR30288">
    <property type="entry name" value="FLAGELLAR CAP/ASSEMBLY PROTEIN FLID"/>
    <property type="match status" value="1"/>
</dbReference>
<comment type="similarity">
    <text evidence="1 5">Belongs to the FliD family.</text>
</comment>
<dbReference type="Proteomes" id="UP000887212">
    <property type="component" value="Unassembled WGS sequence"/>
</dbReference>
<dbReference type="GO" id="GO:0071973">
    <property type="term" value="P:bacterial-type flagellum-dependent cell motility"/>
    <property type="evidence" value="ECO:0007669"/>
    <property type="project" value="TreeGrafter"/>
</dbReference>
<sequence>MAGIPGIGSGVDIKRIVSALVSAERAPKDAQLARLEKASTTKFTALGQLKGAASALQAALKELNKPELFDKRTASSSDSKLATASASTTALSGSYQLEVRSLAASSKVATKELAAGFTAAADGTFEVRVGSGAAVEVAITAGDNLVAIRDKLNVALKDKGVSANIVNDPANGTSRLVLTGKETGAGNDIYIENPTAALADLAIDPSVAVAGAAAGHLTPAADAEFRIDGLTLFSAKNSVSDAIPDVTLNLVKAEPGTELTITVGQDTAGVKGSIKKFVDAYNTLITTSNQLTGVTSAGEGKPPVVGGLVGDASVRTLLGGLRAELSSPSTTSGDALRVLADMGITTQKDGTLKIDDSKFDQVLKDNYDSVGGFFTGDDGLMARLDKRVDGFVQAGGILEQRMNSLQATIKDIDKQKESQELRIAKVQERLLKQFNAMDALVSQLNSTSDRLTQSLGSLPGFVKQDS</sequence>
<dbReference type="InterPro" id="IPR003481">
    <property type="entry name" value="FliD_N"/>
</dbReference>
<organism evidence="8 10">
    <name type="scientific">Aquipseudomonas alcaligenes</name>
    <name type="common">Pseudomonas alcaligenes</name>
    <dbReference type="NCBI Taxonomy" id="43263"/>
    <lineage>
        <taxon>Bacteria</taxon>
        <taxon>Pseudomonadati</taxon>
        <taxon>Pseudomonadota</taxon>
        <taxon>Gammaproteobacteria</taxon>
        <taxon>Pseudomonadales</taxon>
        <taxon>Pseudomonadaceae</taxon>
        <taxon>Aquipseudomonas</taxon>
    </lineage>
</organism>
<evidence type="ECO:0000256" key="2">
    <source>
        <dbReference type="ARBA" id="ARBA00011255"/>
    </source>
</evidence>
<comment type="subunit">
    <text evidence="2 5">Homopentamer.</text>
</comment>
<keyword evidence="8" id="KW-0969">Cilium</keyword>
<evidence type="ECO:0000259" key="6">
    <source>
        <dbReference type="Pfam" id="PF02465"/>
    </source>
</evidence>
<evidence type="ECO:0000256" key="1">
    <source>
        <dbReference type="ARBA" id="ARBA00009764"/>
    </source>
</evidence>
<evidence type="ECO:0000313" key="10">
    <source>
        <dbReference type="Proteomes" id="UP000887212"/>
    </source>
</evidence>
<keyword evidence="8" id="KW-0282">Flagellum</keyword>
<keyword evidence="5" id="KW-0964">Secreted</keyword>
<evidence type="ECO:0000313" key="9">
    <source>
        <dbReference type="EMBL" id="GIZ92147.1"/>
    </source>
</evidence>
<accession>A0AA37CE92</accession>
<dbReference type="EMBL" id="BPMS01000003">
    <property type="protein sequence ID" value="GIZ87806.1"/>
    <property type="molecule type" value="Genomic_DNA"/>
</dbReference>
<comment type="caution">
    <text evidence="8">The sequence shown here is derived from an EMBL/GenBank/DDBJ whole genome shotgun (WGS) entry which is preliminary data.</text>
</comment>
<evidence type="ECO:0000313" key="8">
    <source>
        <dbReference type="EMBL" id="GIZ87806.1"/>
    </source>
</evidence>
<dbReference type="GO" id="GO:0007155">
    <property type="term" value="P:cell adhesion"/>
    <property type="evidence" value="ECO:0007669"/>
    <property type="project" value="InterPro"/>
</dbReference>